<keyword evidence="3" id="KW-1185">Reference proteome</keyword>
<keyword evidence="2" id="KW-0489">Methyltransferase</keyword>
<reference evidence="2" key="1">
    <citation type="submission" date="2020-11" db="EMBL/GenBank/DDBJ databases">
        <authorList>
            <consortium name="DOE Joint Genome Institute"/>
            <person name="Ahrendt S."/>
            <person name="Riley R."/>
            <person name="Andreopoulos W."/>
            <person name="Labutti K."/>
            <person name="Pangilinan J."/>
            <person name="Ruiz-Duenas F.J."/>
            <person name="Barrasa J.M."/>
            <person name="Sanchez-Garcia M."/>
            <person name="Camarero S."/>
            <person name="Miyauchi S."/>
            <person name="Serrano A."/>
            <person name="Linde D."/>
            <person name="Babiker R."/>
            <person name="Drula E."/>
            <person name="Ayuso-Fernandez I."/>
            <person name="Pacheco R."/>
            <person name="Padilla G."/>
            <person name="Ferreira P."/>
            <person name="Barriuso J."/>
            <person name="Kellner H."/>
            <person name="Castanera R."/>
            <person name="Alfaro M."/>
            <person name="Ramirez L."/>
            <person name="Pisabarro A.G."/>
            <person name="Kuo A."/>
            <person name="Tritt A."/>
            <person name="Lipzen A."/>
            <person name="He G."/>
            <person name="Yan M."/>
            <person name="Ng V."/>
            <person name="Cullen D."/>
            <person name="Martin F."/>
            <person name="Rosso M.-N."/>
            <person name="Henrissat B."/>
            <person name="Hibbett D."/>
            <person name="Martinez A.T."/>
            <person name="Grigoriev I.V."/>
        </authorList>
    </citation>
    <scope>NUCLEOTIDE SEQUENCE</scope>
    <source>
        <strain evidence="2">CBS 247.69</strain>
    </source>
</reference>
<evidence type="ECO:0000313" key="2">
    <source>
        <dbReference type="EMBL" id="KAF9460840.1"/>
    </source>
</evidence>
<dbReference type="GO" id="GO:0032259">
    <property type="term" value="P:methylation"/>
    <property type="evidence" value="ECO:0007669"/>
    <property type="project" value="UniProtKB-KW"/>
</dbReference>
<dbReference type="InterPro" id="IPR029063">
    <property type="entry name" value="SAM-dependent_MTases_sf"/>
</dbReference>
<evidence type="ECO:0000256" key="1">
    <source>
        <dbReference type="SAM" id="Phobius"/>
    </source>
</evidence>
<proteinExistence type="predicted"/>
<dbReference type="Pfam" id="PF13489">
    <property type="entry name" value="Methyltransf_23"/>
    <property type="match status" value="1"/>
</dbReference>
<name>A0A9P6CG40_9AGAR</name>
<feature type="transmembrane region" description="Helical" evidence="1">
    <location>
        <begin position="46"/>
        <end position="77"/>
    </location>
</feature>
<dbReference type="SUPFAM" id="SSF53335">
    <property type="entry name" value="S-adenosyl-L-methionine-dependent methyltransferases"/>
    <property type="match status" value="1"/>
</dbReference>
<dbReference type="Proteomes" id="UP000807353">
    <property type="component" value="Unassembled WGS sequence"/>
</dbReference>
<dbReference type="Gene3D" id="3.40.50.150">
    <property type="entry name" value="Vaccinia Virus protein VP39"/>
    <property type="match status" value="1"/>
</dbReference>
<keyword evidence="2" id="KW-0808">Transferase</keyword>
<accession>A0A9P6CG40</accession>
<keyword evidence="1" id="KW-0472">Membrane</keyword>
<comment type="caution">
    <text evidence="2">The sequence shown here is derived from an EMBL/GenBank/DDBJ whole genome shotgun (WGS) entry which is preliminary data.</text>
</comment>
<organism evidence="2 3">
    <name type="scientific">Collybia nuda</name>
    <dbReference type="NCBI Taxonomy" id="64659"/>
    <lineage>
        <taxon>Eukaryota</taxon>
        <taxon>Fungi</taxon>
        <taxon>Dikarya</taxon>
        <taxon>Basidiomycota</taxon>
        <taxon>Agaricomycotina</taxon>
        <taxon>Agaricomycetes</taxon>
        <taxon>Agaricomycetidae</taxon>
        <taxon>Agaricales</taxon>
        <taxon>Tricholomatineae</taxon>
        <taxon>Clitocybaceae</taxon>
        <taxon>Collybia</taxon>
    </lineage>
</organism>
<gene>
    <name evidence="2" type="ORF">BDZ94DRAFT_1265255</name>
</gene>
<dbReference type="EMBL" id="MU150293">
    <property type="protein sequence ID" value="KAF9460840.1"/>
    <property type="molecule type" value="Genomic_DNA"/>
</dbReference>
<sequence length="360" mass="40248">MPYIVYTMTQAHLATLSTLANKAEKTANRSPQEVEMTISGSPISSFFIVLVALVGILIFWMSNSYTSILIISGALWISYRLSMGSSSDPYGLFHLALNRLPGQDPTKPPLTEWLNMGFWKDTDIFPQACRALALKLIQATGCKRGDRVLDVGYGTGESLLLLLSDSLIRPSSLTGITSLPHHHHRAQDRVRRFQKSLEEPGIEVSLHAYDAIYHPTTVGHPLDPATAQFFDVILALDCAYHFNTRKMFLHQSFEKLAPGGRIGLADICFDPSIGSRAWLVSSLIRVIPKYNLTSIRNYGLDMKEVGYVDIELNDITEDVFPGFIRFLKSRGWRWAAFGTLLQWYVNSGARFVIVCGSRTL</sequence>
<keyword evidence="1" id="KW-0812">Transmembrane</keyword>
<protein>
    <submittedName>
        <fullName evidence="2">S-adenosyl-L-methionine-dependent methyltransferase</fullName>
    </submittedName>
</protein>
<dbReference type="OrthoDB" id="61390at2759"/>
<dbReference type="AlphaFoldDB" id="A0A9P6CG40"/>
<evidence type="ECO:0000313" key="3">
    <source>
        <dbReference type="Proteomes" id="UP000807353"/>
    </source>
</evidence>
<dbReference type="GO" id="GO:0008168">
    <property type="term" value="F:methyltransferase activity"/>
    <property type="evidence" value="ECO:0007669"/>
    <property type="project" value="UniProtKB-KW"/>
</dbReference>
<keyword evidence="1" id="KW-1133">Transmembrane helix</keyword>